<evidence type="ECO:0000256" key="3">
    <source>
        <dbReference type="SAM" id="Coils"/>
    </source>
</evidence>
<dbReference type="AlphaFoldDB" id="A0AAX4PM45"/>
<feature type="region of interest" description="Disordered" evidence="4">
    <location>
        <begin position="111"/>
        <end position="177"/>
    </location>
</feature>
<feature type="coiled-coil region" evidence="3">
    <location>
        <begin position="481"/>
        <end position="546"/>
    </location>
</feature>
<feature type="region of interest" description="Disordered" evidence="4">
    <location>
        <begin position="301"/>
        <end position="386"/>
    </location>
</feature>
<feature type="compositionally biased region" description="Basic residues" evidence="4">
    <location>
        <begin position="164"/>
        <end position="177"/>
    </location>
</feature>
<feature type="domain" description="Bromo" evidence="5">
    <location>
        <begin position="192"/>
        <end position="272"/>
    </location>
</feature>
<dbReference type="PROSITE" id="PS50014">
    <property type="entry name" value="BROMODOMAIN_2"/>
    <property type="match status" value="2"/>
</dbReference>
<dbReference type="InterPro" id="IPR001487">
    <property type="entry name" value="Bromodomain"/>
</dbReference>
<dbReference type="PANTHER" id="PTHR47809:SF2">
    <property type="entry name" value="DNA-BINDING BROMODOMAIN-CONTAINING PROTEIN"/>
    <property type="match status" value="1"/>
</dbReference>
<dbReference type="InterPro" id="IPR036427">
    <property type="entry name" value="Bromodomain-like_sf"/>
</dbReference>
<evidence type="ECO:0000313" key="6">
    <source>
        <dbReference type="EMBL" id="WZN66823.1"/>
    </source>
</evidence>
<dbReference type="EMBL" id="CP151516">
    <property type="protein sequence ID" value="WZN66823.1"/>
    <property type="molecule type" value="Genomic_DNA"/>
</dbReference>
<dbReference type="PRINTS" id="PR00503">
    <property type="entry name" value="BROMODOMAIN"/>
</dbReference>
<evidence type="ECO:0000256" key="2">
    <source>
        <dbReference type="PROSITE-ProRule" id="PRU00035"/>
    </source>
</evidence>
<dbReference type="SUPFAM" id="SSF47370">
    <property type="entry name" value="Bromodomain"/>
    <property type="match status" value="2"/>
</dbReference>
<feature type="domain" description="Bromo" evidence="5">
    <location>
        <begin position="26"/>
        <end position="90"/>
    </location>
</feature>
<keyword evidence="7" id="KW-1185">Reference proteome</keyword>
<dbReference type="CDD" id="cd04369">
    <property type="entry name" value="Bromodomain"/>
    <property type="match status" value="1"/>
</dbReference>
<keyword evidence="1 2" id="KW-0103">Bromodomain</keyword>
<evidence type="ECO:0000256" key="1">
    <source>
        <dbReference type="ARBA" id="ARBA00023117"/>
    </source>
</evidence>
<evidence type="ECO:0000259" key="5">
    <source>
        <dbReference type="PROSITE" id="PS50014"/>
    </source>
</evidence>
<keyword evidence="3" id="KW-0175">Coiled coil</keyword>
<evidence type="ECO:0000256" key="4">
    <source>
        <dbReference type="SAM" id="MobiDB-lite"/>
    </source>
</evidence>
<feature type="compositionally biased region" description="Acidic residues" evidence="4">
    <location>
        <begin position="124"/>
        <end position="160"/>
    </location>
</feature>
<evidence type="ECO:0000313" key="7">
    <source>
        <dbReference type="Proteomes" id="UP001472866"/>
    </source>
</evidence>
<dbReference type="SMART" id="SM00297">
    <property type="entry name" value="BROMO"/>
    <property type="match status" value="2"/>
</dbReference>
<proteinExistence type="predicted"/>
<feature type="compositionally biased region" description="Acidic residues" evidence="4">
    <location>
        <begin position="301"/>
        <end position="310"/>
    </location>
</feature>
<protein>
    <submittedName>
        <fullName evidence="6">Bromodomain-containing protein</fullName>
    </submittedName>
</protein>
<sequence>MMGDWTDRARGALELGMSNDLAQAYFNDPVDPEALGIPDYFEVIKKPMDLGTCMAKLRRGEYAKASELLKDVQLVWFNCKLFNNPGSEVVDACEAVEQEFKALWRQHGLVETSAPSVPAPVAQTDEEEEEAEESSGSEDEGSEESEEEEEEESESEESEEPAPKPKKRKKDKKKRPRQPTLPMCLKLLKLLMKIPEAEPFLAPVDAEELGLDDYHERVLDPMDLGTILENLQGGKIVGWANIKYKTPLDFRKDVELVWGNCRLYNDQPEDEWIRELCAKCEETFVELWREHKFEEFYNFVEEETSEEEPEETPRSKAKKKNNKKKKPRKSKKLSAGAGKEPSTPEKRKREDIDYSPDLESDFAMTPTPKPKQKKVKKILSAQKSQPKRLEDLPNFVPLTEDQVKEAFDLKPGGRCPVCKVQKKGSCGTETSPLRCYRRQFNGLPFTALTYEDMHKFANMVSNRAKNKGSRGPKRTKEEVLRQKLVGQVQRRQAEARKAEERASSAQAEVLDLEEVVRTMERREREIEEMETRMNRERQERATLVEAAEYCRPVISIPDKIMDLGNFFFQIKG</sequence>
<feature type="compositionally biased region" description="Basic residues" evidence="4">
    <location>
        <begin position="315"/>
        <end position="332"/>
    </location>
</feature>
<feature type="compositionally biased region" description="Basic and acidic residues" evidence="4">
    <location>
        <begin position="342"/>
        <end position="352"/>
    </location>
</feature>
<dbReference type="Proteomes" id="UP001472866">
    <property type="component" value="Chromosome 16"/>
</dbReference>
<reference evidence="6 7" key="1">
    <citation type="submission" date="2024-03" db="EMBL/GenBank/DDBJ databases">
        <title>Complete genome sequence of the green alga Chloropicon roscoffensis RCC1871.</title>
        <authorList>
            <person name="Lemieux C."/>
            <person name="Pombert J.-F."/>
            <person name="Otis C."/>
            <person name="Turmel M."/>
        </authorList>
    </citation>
    <scope>NUCLEOTIDE SEQUENCE [LARGE SCALE GENOMIC DNA]</scope>
    <source>
        <strain evidence="6 7">RCC1871</strain>
    </source>
</reference>
<organism evidence="6 7">
    <name type="scientific">Chloropicon roscoffensis</name>
    <dbReference type="NCBI Taxonomy" id="1461544"/>
    <lineage>
        <taxon>Eukaryota</taxon>
        <taxon>Viridiplantae</taxon>
        <taxon>Chlorophyta</taxon>
        <taxon>Chloropicophyceae</taxon>
        <taxon>Chloropicales</taxon>
        <taxon>Chloropicaceae</taxon>
        <taxon>Chloropicon</taxon>
    </lineage>
</organism>
<accession>A0AAX4PM45</accession>
<dbReference type="PANTHER" id="PTHR47809">
    <property type="entry name" value="DNA-BINDING BROMODOMAIN-CONTAINING PROTEIN"/>
    <property type="match status" value="1"/>
</dbReference>
<dbReference type="Pfam" id="PF00439">
    <property type="entry name" value="Bromodomain"/>
    <property type="match status" value="2"/>
</dbReference>
<gene>
    <name evidence="6" type="ORF">HKI87_16g83940</name>
</gene>
<dbReference type="Gene3D" id="1.20.920.10">
    <property type="entry name" value="Bromodomain-like"/>
    <property type="match status" value="2"/>
</dbReference>
<name>A0AAX4PM45_9CHLO</name>